<evidence type="ECO:0000256" key="1">
    <source>
        <dbReference type="ARBA" id="ARBA00023002"/>
    </source>
</evidence>
<dbReference type="InterPro" id="IPR012349">
    <property type="entry name" value="Split_barrel_FMN-bd"/>
</dbReference>
<reference evidence="3 4" key="1">
    <citation type="submission" date="2020-08" db="EMBL/GenBank/DDBJ databases">
        <title>Genomic Encyclopedia of Type Strains, Phase III (KMG-III): the genomes of soil and plant-associated and newly described type strains.</title>
        <authorList>
            <person name="Whitman W."/>
        </authorList>
    </citation>
    <scope>NUCLEOTIDE SEQUENCE [LARGE SCALE GENOMIC DNA]</scope>
    <source>
        <strain evidence="3 4">CECT 3287</strain>
    </source>
</reference>
<dbReference type="Pfam" id="PF01243">
    <property type="entry name" value="PNPOx_N"/>
    <property type="match status" value="1"/>
</dbReference>
<dbReference type="Proteomes" id="UP000590749">
    <property type="component" value="Unassembled WGS sequence"/>
</dbReference>
<dbReference type="RefSeq" id="WP_372441829.1">
    <property type="nucleotide sequence ID" value="NZ_BMPW01000009.1"/>
</dbReference>
<evidence type="ECO:0000313" key="4">
    <source>
        <dbReference type="Proteomes" id="UP000590749"/>
    </source>
</evidence>
<dbReference type="InterPro" id="IPR011576">
    <property type="entry name" value="Pyridox_Oxase_N"/>
</dbReference>
<dbReference type="PANTHER" id="PTHR35176">
    <property type="entry name" value="HEME OXYGENASE HI_0854-RELATED"/>
    <property type="match status" value="1"/>
</dbReference>
<dbReference type="Gene3D" id="2.30.110.10">
    <property type="entry name" value="Electron Transport, Fmn-binding Protein, Chain A"/>
    <property type="match status" value="1"/>
</dbReference>
<accession>A0A7W5AF42</accession>
<evidence type="ECO:0000259" key="2">
    <source>
        <dbReference type="Pfam" id="PF01243"/>
    </source>
</evidence>
<name>A0A7W5AF42_9ACTN</name>
<evidence type="ECO:0000313" key="3">
    <source>
        <dbReference type="EMBL" id="MBB3095073.1"/>
    </source>
</evidence>
<dbReference type="GO" id="GO:0070967">
    <property type="term" value="F:coenzyme F420 binding"/>
    <property type="evidence" value="ECO:0007669"/>
    <property type="project" value="TreeGrafter"/>
</dbReference>
<dbReference type="GO" id="GO:0016627">
    <property type="term" value="F:oxidoreductase activity, acting on the CH-CH group of donors"/>
    <property type="evidence" value="ECO:0007669"/>
    <property type="project" value="TreeGrafter"/>
</dbReference>
<proteinExistence type="predicted"/>
<dbReference type="EMBL" id="JACHXF010000005">
    <property type="protein sequence ID" value="MBB3095073.1"/>
    <property type="molecule type" value="Genomic_DNA"/>
</dbReference>
<dbReference type="InterPro" id="IPR052019">
    <property type="entry name" value="F420H2_bilvrd_red/Heme_oxyg"/>
</dbReference>
<feature type="domain" description="Pyridoxamine 5'-phosphate oxidase N-terminal" evidence="2">
    <location>
        <begin position="11"/>
        <end position="134"/>
    </location>
</feature>
<sequence>MKQRVAVTMTDDEVGALLAYARKVQTATINPDGTPHLVTMFFGLAEGRIAFWTYRSSQKALNLARDPRLTCLVEDGEDYFELRGVQITGRVTRIEDLPGVTAVGRLIAARMPDVPRDALDAYVTHAARKRVAYLVQPARTASWDHRKLLSSP</sequence>
<dbReference type="PANTHER" id="PTHR35176:SF6">
    <property type="entry name" value="HEME OXYGENASE HI_0854-RELATED"/>
    <property type="match status" value="1"/>
</dbReference>
<keyword evidence="1" id="KW-0560">Oxidoreductase</keyword>
<gene>
    <name evidence="3" type="ORF">FHR83_002736</name>
</gene>
<dbReference type="SUPFAM" id="SSF50475">
    <property type="entry name" value="FMN-binding split barrel"/>
    <property type="match status" value="1"/>
</dbReference>
<organism evidence="3 4">
    <name type="scientific">Actinoplanes campanulatus</name>
    <dbReference type="NCBI Taxonomy" id="113559"/>
    <lineage>
        <taxon>Bacteria</taxon>
        <taxon>Bacillati</taxon>
        <taxon>Actinomycetota</taxon>
        <taxon>Actinomycetes</taxon>
        <taxon>Micromonosporales</taxon>
        <taxon>Micromonosporaceae</taxon>
        <taxon>Actinoplanes</taxon>
    </lineage>
</organism>
<keyword evidence="4" id="KW-1185">Reference proteome</keyword>
<protein>
    <submittedName>
        <fullName evidence="3">Nitroimidazol reductase NimA-like FMN-containing flavoprotein (Pyridoxamine 5'-phosphate oxidase superfamily)</fullName>
    </submittedName>
</protein>
<comment type="caution">
    <text evidence="3">The sequence shown here is derived from an EMBL/GenBank/DDBJ whole genome shotgun (WGS) entry which is preliminary data.</text>
</comment>
<dbReference type="GO" id="GO:0005829">
    <property type="term" value="C:cytosol"/>
    <property type="evidence" value="ECO:0007669"/>
    <property type="project" value="TreeGrafter"/>
</dbReference>
<dbReference type="AlphaFoldDB" id="A0A7W5AF42"/>